<gene>
    <name evidence="6" type="ORF">CAPTEDRAFT_223540</name>
</gene>
<reference evidence="7" key="3">
    <citation type="submission" date="2015-06" db="UniProtKB">
        <authorList>
            <consortium name="EnsemblMetazoa"/>
        </authorList>
    </citation>
    <scope>IDENTIFICATION</scope>
</reference>
<dbReference type="PROSITE" id="PS01180">
    <property type="entry name" value="CUB"/>
    <property type="match status" value="1"/>
</dbReference>
<evidence type="ECO:0000313" key="7">
    <source>
        <dbReference type="EnsemblMetazoa" id="CapteP223540"/>
    </source>
</evidence>
<dbReference type="InterPro" id="IPR000859">
    <property type="entry name" value="CUB_dom"/>
</dbReference>
<keyword evidence="3" id="KW-0472">Membrane</keyword>
<dbReference type="EMBL" id="KB310236">
    <property type="protein sequence ID" value="ELT92118.1"/>
    <property type="molecule type" value="Genomic_DNA"/>
</dbReference>
<evidence type="ECO:0000313" key="8">
    <source>
        <dbReference type="Proteomes" id="UP000014760"/>
    </source>
</evidence>
<dbReference type="Proteomes" id="UP000014760">
    <property type="component" value="Unassembled WGS sequence"/>
</dbReference>
<dbReference type="SUPFAM" id="SSF57424">
    <property type="entry name" value="LDL receptor-like module"/>
    <property type="match status" value="1"/>
</dbReference>
<dbReference type="PANTHER" id="PTHR24652">
    <property type="entry name" value="LOW-DENSITY LIPOPROTEIN RECEPTOR CLASS A DOMAIN-CONTAINING PROTEIN 2"/>
    <property type="match status" value="1"/>
</dbReference>
<dbReference type="InterPro" id="IPR042333">
    <property type="entry name" value="LRAD2/Mig-13-like"/>
</dbReference>
<name>R7TEC3_CAPTE</name>
<keyword evidence="1" id="KW-1015">Disulfide bond</keyword>
<evidence type="ECO:0000256" key="1">
    <source>
        <dbReference type="ARBA" id="ARBA00023157"/>
    </source>
</evidence>
<keyword evidence="3" id="KW-1133">Transmembrane helix</keyword>
<evidence type="ECO:0000259" key="5">
    <source>
        <dbReference type="PROSITE" id="PS01180"/>
    </source>
</evidence>
<accession>R7TEC3</accession>
<evidence type="ECO:0000256" key="2">
    <source>
        <dbReference type="PROSITE-ProRule" id="PRU00124"/>
    </source>
</evidence>
<protein>
    <recommendedName>
        <fullName evidence="5">CUB domain-containing protein</fullName>
    </recommendedName>
</protein>
<dbReference type="EnsemblMetazoa" id="CapteT223540">
    <property type="protein sequence ID" value="CapteP223540"/>
    <property type="gene ID" value="CapteG223540"/>
</dbReference>
<proteinExistence type="predicted"/>
<feature type="transmembrane region" description="Helical" evidence="3">
    <location>
        <begin position="230"/>
        <end position="252"/>
    </location>
</feature>
<comment type="caution">
    <text evidence="2">Lacks conserved residue(s) required for the propagation of feature annotation.</text>
</comment>
<evidence type="ECO:0000313" key="6">
    <source>
        <dbReference type="EMBL" id="ELT92118.1"/>
    </source>
</evidence>
<reference evidence="6 8" key="2">
    <citation type="journal article" date="2013" name="Nature">
        <title>Insights into bilaterian evolution from three spiralian genomes.</title>
        <authorList>
            <person name="Simakov O."/>
            <person name="Marletaz F."/>
            <person name="Cho S.J."/>
            <person name="Edsinger-Gonzales E."/>
            <person name="Havlak P."/>
            <person name="Hellsten U."/>
            <person name="Kuo D.H."/>
            <person name="Larsson T."/>
            <person name="Lv J."/>
            <person name="Arendt D."/>
            <person name="Savage R."/>
            <person name="Osoegawa K."/>
            <person name="de Jong P."/>
            <person name="Grimwood J."/>
            <person name="Chapman J.A."/>
            <person name="Shapiro H."/>
            <person name="Aerts A."/>
            <person name="Otillar R.P."/>
            <person name="Terry A.Y."/>
            <person name="Boore J.L."/>
            <person name="Grigoriev I.V."/>
            <person name="Lindberg D.R."/>
            <person name="Seaver E.C."/>
            <person name="Weisblat D.A."/>
            <person name="Putnam N.H."/>
            <person name="Rokhsar D.S."/>
        </authorList>
    </citation>
    <scope>NUCLEOTIDE SEQUENCE</scope>
    <source>
        <strain evidence="6 8">I ESC-2004</strain>
    </source>
</reference>
<dbReference type="InterPro" id="IPR002172">
    <property type="entry name" value="LDrepeatLR_classA_rpt"/>
</dbReference>
<dbReference type="CDD" id="cd00112">
    <property type="entry name" value="LDLa"/>
    <property type="match status" value="1"/>
</dbReference>
<dbReference type="InterPro" id="IPR036055">
    <property type="entry name" value="LDL_receptor-like_sf"/>
</dbReference>
<dbReference type="PANTHER" id="PTHR24652:SF67">
    <property type="entry name" value="LOW-DENSITY LIPOPROTEIN RECEPTOR CLASS A DOMAIN-CONTAINING PROTEIN 2"/>
    <property type="match status" value="1"/>
</dbReference>
<dbReference type="PROSITE" id="PS50068">
    <property type="entry name" value="LDLRA_2"/>
    <property type="match status" value="1"/>
</dbReference>
<dbReference type="HOGENOM" id="CLU_062033_0_0_1"/>
<organism evidence="6">
    <name type="scientific">Capitella teleta</name>
    <name type="common">Polychaete worm</name>
    <dbReference type="NCBI Taxonomy" id="283909"/>
    <lineage>
        <taxon>Eukaryota</taxon>
        <taxon>Metazoa</taxon>
        <taxon>Spiralia</taxon>
        <taxon>Lophotrochozoa</taxon>
        <taxon>Annelida</taxon>
        <taxon>Polychaeta</taxon>
        <taxon>Sedentaria</taxon>
        <taxon>Scolecida</taxon>
        <taxon>Capitellidae</taxon>
        <taxon>Capitella</taxon>
    </lineage>
</organism>
<dbReference type="OrthoDB" id="6282329at2759"/>
<evidence type="ECO:0000256" key="4">
    <source>
        <dbReference type="SAM" id="SignalP"/>
    </source>
</evidence>
<keyword evidence="8" id="KW-1185">Reference proteome</keyword>
<reference evidence="8" key="1">
    <citation type="submission" date="2012-12" db="EMBL/GenBank/DDBJ databases">
        <authorList>
            <person name="Hellsten U."/>
            <person name="Grimwood J."/>
            <person name="Chapman J.A."/>
            <person name="Shapiro H."/>
            <person name="Aerts A."/>
            <person name="Otillar R.P."/>
            <person name="Terry A.Y."/>
            <person name="Boore J.L."/>
            <person name="Simakov O."/>
            <person name="Marletaz F."/>
            <person name="Cho S.-J."/>
            <person name="Edsinger-Gonzales E."/>
            <person name="Havlak P."/>
            <person name="Kuo D.-H."/>
            <person name="Larsson T."/>
            <person name="Lv J."/>
            <person name="Arendt D."/>
            <person name="Savage R."/>
            <person name="Osoegawa K."/>
            <person name="de Jong P."/>
            <person name="Lindberg D.R."/>
            <person name="Seaver E.C."/>
            <person name="Weisblat D.A."/>
            <person name="Putnam N.H."/>
            <person name="Grigoriev I.V."/>
            <person name="Rokhsar D.S."/>
        </authorList>
    </citation>
    <scope>NUCLEOTIDE SEQUENCE</scope>
    <source>
        <strain evidence="8">I ESC-2004</strain>
    </source>
</reference>
<feature type="domain" description="CUB" evidence="5">
    <location>
        <begin position="26"/>
        <end position="172"/>
    </location>
</feature>
<feature type="chain" id="PRO_5008786913" description="CUB domain-containing protein" evidence="4">
    <location>
        <begin position="17"/>
        <end position="331"/>
    </location>
</feature>
<dbReference type="EMBL" id="AMQN01013460">
    <property type="status" value="NOT_ANNOTATED_CDS"/>
    <property type="molecule type" value="Genomic_DNA"/>
</dbReference>
<dbReference type="Gene3D" id="4.10.400.10">
    <property type="entry name" value="Low-density Lipoprotein Receptor"/>
    <property type="match status" value="1"/>
</dbReference>
<keyword evidence="4" id="KW-0732">Signal</keyword>
<sequence>MKIGLLFLVLVKYCQAISLTYLTSYCTSTIGPAHGHVIQYDSKQTTKEYVTVDSTLDCWITLRGIATVNAQRHLSVSWRNPFLLNGHPLTSSTGSNATCSTAYVELYETDPSGSPSGSAVYQHCGLTPPTPEYTTTSDTLVLHFYIEETPNATVHGVNKSALLSFTMDMTSYITYCSSDGTANDADQYECTSGRCVALTLLCDQYNSLNCDDGSDQQAGDPSNCAEPVPAGALAAIILGALIAGSILFYWCCWRPGWLPWRLARLRNSPCCRKYRCCRNCACVSSRESCAGKCCYFCASTSCGQPHDTSADSGMKWEEYSFDDGMHTREAR</sequence>
<evidence type="ECO:0000256" key="3">
    <source>
        <dbReference type="SAM" id="Phobius"/>
    </source>
</evidence>
<keyword evidence="3" id="KW-0812">Transmembrane</keyword>
<dbReference type="OMA" id="NMGPSTH"/>
<dbReference type="AlphaFoldDB" id="R7TEC3"/>
<feature type="signal peptide" evidence="4">
    <location>
        <begin position="1"/>
        <end position="16"/>
    </location>
</feature>